<sequence length="521" mass="59575">MGSRLLKVPILSVSRSLRTTPISAWQNYENERHYEPGEDVMNRTWHGLTYDFRRWKRRFQDGKKDAWKRLNPIAHAKRAVFDHELLPHRAEVLIIGGGLTGSSTAYWIKQRFRDEDFKVVVVEDPDSFAQSSTMLDPGTITQQFGHPEMIEMSLFTAEFLRHAGEHLQVLDSPPPDINFLPMGHLHLARSEEEAAKLKETWKLQINHQAKVAFYGKTELELNFPYINFDDVVAGSYGLENEGAIDTWQLLSAIREKNISLGVQYFKGEVEDFFFEKDGNSSDAIFENEKTDQNMLERRKLKGVIVKCKKTGASPRPVRTHLIVNCAGPWAGKVAEMAGIGKGEGLMAIPIPVKAKKKMTFVIHAPDVPAADFPALVDPSGIYCRPQDVGYKFIVEKTLTPEEDHLIDHSNLDIDYDYYYNNILPTLVKRIPSFESSKVINAWARYEDVNTFDDAPIIGEHLLYKNLFTMCGYGRYGIQFKLSAARAFAERVFDGAYTSINLRKYDMRRIMQNQPIKEPLKF</sequence>
<accession>A0AC35TSI0</accession>
<dbReference type="Proteomes" id="UP000095286">
    <property type="component" value="Unplaced"/>
</dbReference>
<protein>
    <submittedName>
        <fullName evidence="2">DAO domain-containing protein</fullName>
    </submittedName>
</protein>
<reference evidence="2" key="1">
    <citation type="submission" date="2016-11" db="UniProtKB">
        <authorList>
            <consortium name="WormBaseParasite"/>
        </authorList>
    </citation>
    <scope>IDENTIFICATION</scope>
    <source>
        <strain evidence="2">KR3021</strain>
    </source>
</reference>
<evidence type="ECO:0000313" key="2">
    <source>
        <dbReference type="WBParaSite" id="RSKR_0000383900.1"/>
    </source>
</evidence>
<evidence type="ECO:0000313" key="1">
    <source>
        <dbReference type="Proteomes" id="UP000095286"/>
    </source>
</evidence>
<name>A0AC35TSI0_9BILA</name>
<proteinExistence type="predicted"/>
<organism evidence="1 2">
    <name type="scientific">Rhabditophanes sp. KR3021</name>
    <dbReference type="NCBI Taxonomy" id="114890"/>
    <lineage>
        <taxon>Eukaryota</taxon>
        <taxon>Metazoa</taxon>
        <taxon>Ecdysozoa</taxon>
        <taxon>Nematoda</taxon>
        <taxon>Chromadorea</taxon>
        <taxon>Rhabditida</taxon>
        <taxon>Tylenchina</taxon>
        <taxon>Panagrolaimomorpha</taxon>
        <taxon>Strongyloidoidea</taxon>
        <taxon>Alloionematidae</taxon>
        <taxon>Rhabditophanes</taxon>
    </lineage>
</organism>
<dbReference type="WBParaSite" id="RSKR_0000383900.1">
    <property type="protein sequence ID" value="RSKR_0000383900.1"/>
    <property type="gene ID" value="RSKR_0000383900"/>
</dbReference>